<dbReference type="AlphaFoldDB" id="A0A1L3SNK6"/>
<evidence type="ECO:0000256" key="1">
    <source>
        <dbReference type="ARBA" id="ARBA00000085"/>
    </source>
</evidence>
<dbReference type="PANTHER" id="PTHR41523">
    <property type="entry name" value="TWO-COMPONENT SYSTEM SENSOR PROTEIN"/>
    <property type="match status" value="1"/>
</dbReference>
<evidence type="ECO:0000256" key="3">
    <source>
        <dbReference type="ARBA" id="ARBA00022553"/>
    </source>
</evidence>
<dbReference type="STRING" id="1670800.BSQ44_06180"/>
<protein>
    <recommendedName>
        <fullName evidence="2">histidine kinase</fullName>
        <ecNumber evidence="2">2.7.13.3</ecNumber>
    </recommendedName>
</protein>
<accession>A0A1L3SNK6</accession>
<name>A0A1L3SNK6_9HYPH</name>
<dbReference type="GO" id="GO:0004673">
    <property type="term" value="F:protein histidine kinase activity"/>
    <property type="evidence" value="ECO:0007669"/>
    <property type="project" value="UniProtKB-EC"/>
</dbReference>
<evidence type="ECO:0000256" key="4">
    <source>
        <dbReference type="ARBA" id="ARBA00022679"/>
    </source>
</evidence>
<dbReference type="Proteomes" id="UP000182840">
    <property type="component" value="Chromosome"/>
</dbReference>
<sequence>MAIGRRWRRGKLGRFAGVRTYLVIVTLVTTLPLVIYALVVVDQLRSSEYASLQRRTSREAASVAQLVGQQLRDMTTTLKVLGTAPELEAADFAEFHARGTEALSESNWFLIVADAAGRQLLNTRVPFGTPLATVSDVATLRAVLETSTARVSDVFFGKTSGTWVYNVMLRVPGPQSRPLALILTQNVTVLESSLGKRPLPDEWHFALLDGRNAVVVSSNGLESGAPFSEPLLAQVAAEDLGPERARDTEVLLGYAKVPGTDWQAIIWGPRSSAAGQISDSMRNLILGGTAFFLMSLLCGLFLGRRLQQSIAGIAQRAERMGRGEIVSPLDSGFREIDGVSVALSEASFDRSQAEDRVQTVLGELSHRTKNVILIVQALMTQTLRQTDDLASFRTAMTGRLTALARSLDLLTSRNWGDASLIELIRAQLDVFGIDADRVELDGENFEIRSGAVKDFGMMLHEMATNATKYGALSVPEGRLRIRWSGEAAADLLHFVWEERGGPSVSEPDALGFGSRLMQATAGSLNGTARCSYDPDGVRWILELPLARIRGGQSAGPSGAA</sequence>
<reference evidence="11" key="1">
    <citation type="submission" date="2016-11" db="EMBL/GenBank/DDBJ databases">
        <title>Mesorhizobium oceanicum sp. nov., isolated from deep seawater in South China Sea.</title>
        <authorList>
            <person name="Fu G.-Y."/>
        </authorList>
    </citation>
    <scope>NUCLEOTIDE SEQUENCE [LARGE SCALE GENOMIC DNA]</scope>
    <source>
        <strain evidence="11">B7</strain>
    </source>
</reference>
<feature type="domain" description="Signal transduction histidine kinase HWE region" evidence="9">
    <location>
        <begin position="363"/>
        <end position="444"/>
    </location>
</feature>
<keyword evidence="4" id="KW-0808">Transferase</keyword>
<evidence type="ECO:0000259" key="9">
    <source>
        <dbReference type="SMART" id="SM00911"/>
    </source>
</evidence>
<dbReference type="InterPro" id="IPR036890">
    <property type="entry name" value="HATPase_C_sf"/>
</dbReference>
<evidence type="ECO:0000313" key="10">
    <source>
        <dbReference type="EMBL" id="APH71007.1"/>
    </source>
</evidence>
<comment type="catalytic activity">
    <reaction evidence="1">
        <text>ATP + protein L-histidine = ADP + protein N-phospho-L-histidine.</text>
        <dbReference type="EC" id="2.7.13.3"/>
    </reaction>
</comment>
<evidence type="ECO:0000256" key="7">
    <source>
        <dbReference type="ARBA" id="ARBA00022840"/>
    </source>
</evidence>
<feature type="transmembrane region" description="Helical" evidence="8">
    <location>
        <begin position="21"/>
        <end position="41"/>
    </location>
</feature>
<dbReference type="Gene3D" id="3.30.450.20">
    <property type="entry name" value="PAS domain"/>
    <property type="match status" value="1"/>
</dbReference>
<keyword evidence="6" id="KW-0418">Kinase</keyword>
<keyword evidence="8" id="KW-1133">Transmembrane helix</keyword>
<dbReference type="EMBL" id="CP018171">
    <property type="protein sequence ID" value="APH71007.1"/>
    <property type="molecule type" value="Genomic_DNA"/>
</dbReference>
<keyword evidence="8" id="KW-0472">Membrane</keyword>
<keyword evidence="11" id="KW-1185">Reference proteome</keyword>
<evidence type="ECO:0000256" key="5">
    <source>
        <dbReference type="ARBA" id="ARBA00022741"/>
    </source>
</evidence>
<dbReference type="KEGG" id="meso:BSQ44_06180"/>
<dbReference type="PANTHER" id="PTHR41523:SF7">
    <property type="entry name" value="HISTIDINE KINASE"/>
    <property type="match status" value="1"/>
</dbReference>
<dbReference type="EC" id="2.7.13.3" evidence="2"/>
<evidence type="ECO:0000256" key="6">
    <source>
        <dbReference type="ARBA" id="ARBA00022777"/>
    </source>
</evidence>
<keyword evidence="7" id="KW-0067">ATP-binding</keyword>
<proteinExistence type="predicted"/>
<keyword evidence="5" id="KW-0547">Nucleotide-binding</keyword>
<keyword evidence="8" id="KW-0812">Transmembrane</keyword>
<organism evidence="10 11">
    <name type="scientific">Aquibium oceanicum</name>
    <dbReference type="NCBI Taxonomy" id="1670800"/>
    <lineage>
        <taxon>Bacteria</taxon>
        <taxon>Pseudomonadati</taxon>
        <taxon>Pseudomonadota</taxon>
        <taxon>Alphaproteobacteria</taxon>
        <taxon>Hyphomicrobiales</taxon>
        <taxon>Phyllobacteriaceae</taxon>
        <taxon>Aquibium</taxon>
    </lineage>
</organism>
<dbReference type="GO" id="GO:0005524">
    <property type="term" value="F:ATP binding"/>
    <property type="evidence" value="ECO:0007669"/>
    <property type="project" value="UniProtKB-KW"/>
</dbReference>
<evidence type="ECO:0000313" key="11">
    <source>
        <dbReference type="Proteomes" id="UP000182840"/>
    </source>
</evidence>
<dbReference type="Gene3D" id="3.30.565.10">
    <property type="entry name" value="Histidine kinase-like ATPase, C-terminal domain"/>
    <property type="match status" value="1"/>
</dbReference>
<dbReference type="InterPro" id="IPR011102">
    <property type="entry name" value="Sig_transdc_His_kinase_HWE"/>
</dbReference>
<gene>
    <name evidence="10" type="ORF">BSQ44_06180</name>
</gene>
<evidence type="ECO:0000256" key="2">
    <source>
        <dbReference type="ARBA" id="ARBA00012438"/>
    </source>
</evidence>
<evidence type="ECO:0000256" key="8">
    <source>
        <dbReference type="SAM" id="Phobius"/>
    </source>
</evidence>
<dbReference type="SMART" id="SM00911">
    <property type="entry name" value="HWE_HK"/>
    <property type="match status" value="1"/>
</dbReference>
<dbReference type="Pfam" id="PF07536">
    <property type="entry name" value="HWE_HK"/>
    <property type="match status" value="1"/>
</dbReference>
<keyword evidence="3" id="KW-0597">Phosphoprotein</keyword>